<reference evidence="1 2" key="1">
    <citation type="journal article" date="2012" name="Microbes Environ.">
        <title>Complete genome sequence of Bradyrhizobium sp. S23321: insights into symbiosis evolution in soil oligotrophs.</title>
        <authorList>
            <person name="Okubo T."/>
            <person name="Tsukui T."/>
            <person name="Maita H."/>
            <person name="Okamoto S."/>
            <person name="Oshima K."/>
            <person name="Fujisawa T."/>
            <person name="Saito A."/>
            <person name="Futamata H."/>
            <person name="Hattori R."/>
            <person name="Shimomura Y."/>
            <person name="Haruta S."/>
            <person name="Morimoto S."/>
            <person name="Wang Y."/>
            <person name="Sakai Y."/>
            <person name="Hattori M."/>
            <person name="Aizawa S."/>
            <person name="Nagashima K.V.P."/>
            <person name="Masuda S."/>
            <person name="Hattori T."/>
            <person name="Yamashita A."/>
            <person name="Bao Z."/>
            <person name="Hayatsu M."/>
            <person name="Kajiya-Kanegae H."/>
            <person name="Yoshinaga I."/>
            <person name="Sakamoto K."/>
            <person name="Toyota K."/>
            <person name="Nakao M."/>
            <person name="Kohara M."/>
            <person name="Anda M."/>
            <person name="Niwa R."/>
            <person name="Jung-Hwan P."/>
            <person name="Sameshima-Saito R."/>
            <person name="Tokuda S."/>
            <person name="Yamamoto S."/>
            <person name="Yamamoto S."/>
            <person name="Yokoyama T."/>
            <person name="Akutsu T."/>
            <person name="Nakamura Y."/>
            <person name="Nakahira-Yanaka Y."/>
            <person name="Takada Hoshino Y."/>
            <person name="Hirakawa H."/>
            <person name="Mitsui H."/>
            <person name="Terasawa K."/>
            <person name="Itakura M."/>
            <person name="Sato S."/>
            <person name="Ikeda-Ohtsubo W."/>
            <person name="Sakakura N."/>
            <person name="Kaminuma E."/>
            <person name="Minamisawa K."/>
        </authorList>
    </citation>
    <scope>NUCLEOTIDE SEQUENCE [LARGE SCALE GENOMIC DNA]</scope>
    <source>
        <strain evidence="1 2">S23321</strain>
    </source>
</reference>
<evidence type="ECO:0000313" key="2">
    <source>
        <dbReference type="Proteomes" id="UP000007886"/>
    </source>
</evidence>
<dbReference type="RefSeq" id="WP_015684509.1">
    <property type="nucleotide sequence ID" value="NC_017082.1"/>
</dbReference>
<protein>
    <submittedName>
        <fullName evidence="1">Uncharacterized protein</fullName>
    </submittedName>
</protein>
<dbReference type="Proteomes" id="UP000007886">
    <property type="component" value="Chromosome"/>
</dbReference>
<dbReference type="EMBL" id="AP012279">
    <property type="protein sequence ID" value="BAL75178.1"/>
    <property type="molecule type" value="Genomic_DNA"/>
</dbReference>
<accession>A0AAI8M807</accession>
<dbReference type="KEGG" id="brs:S23_19650"/>
<evidence type="ECO:0000313" key="1">
    <source>
        <dbReference type="EMBL" id="BAL75178.1"/>
    </source>
</evidence>
<dbReference type="AlphaFoldDB" id="A0AAI8M807"/>
<name>A0AAI8M807_9BRAD</name>
<gene>
    <name evidence="1" type="ORF">S23_19650</name>
</gene>
<keyword evidence="2" id="KW-1185">Reference proteome</keyword>
<sequence>MKAALLSLALLGSNSSIPVADRMPELKVEALCQATTAIDKAMGLSEAQSLADCMRDETTAQQQLQAIWQGTAPSLRDRCEGEATSAGAQSYVDLLTCIQMEEIANSLPNPSGLRGASKSRSRK</sequence>
<organism evidence="1 2">
    <name type="scientific">Bradyrhizobium cosmicum</name>
    <dbReference type="NCBI Taxonomy" id="1404864"/>
    <lineage>
        <taxon>Bacteria</taxon>
        <taxon>Pseudomonadati</taxon>
        <taxon>Pseudomonadota</taxon>
        <taxon>Alphaproteobacteria</taxon>
        <taxon>Hyphomicrobiales</taxon>
        <taxon>Nitrobacteraceae</taxon>
        <taxon>Bradyrhizobium</taxon>
    </lineage>
</organism>
<proteinExistence type="predicted"/>